<keyword evidence="3" id="KW-1185">Reference proteome</keyword>
<dbReference type="AlphaFoldDB" id="A0A222G7I6"/>
<accession>A0A222G7I6</accession>
<dbReference type="PANTHER" id="PTHR35936">
    <property type="entry name" value="MEMBRANE-BOUND LYTIC MUREIN TRANSGLYCOSYLASE F"/>
    <property type="match status" value="1"/>
</dbReference>
<dbReference type="OrthoDB" id="245568at2"/>
<evidence type="ECO:0000313" key="2">
    <source>
        <dbReference type="EMBL" id="ASP47334.1"/>
    </source>
</evidence>
<dbReference type="KEGG" id="cber:B5D82_05885"/>
<dbReference type="SUPFAM" id="SSF53850">
    <property type="entry name" value="Periplasmic binding protein-like II"/>
    <property type="match status" value="1"/>
</dbReference>
<evidence type="ECO:0000256" key="1">
    <source>
        <dbReference type="ARBA" id="ARBA00010333"/>
    </source>
</evidence>
<dbReference type="RefSeq" id="WP_081149932.1">
    <property type="nucleotide sequence ID" value="NZ_CP020465.1"/>
</dbReference>
<dbReference type="PANTHER" id="PTHR35936:SF25">
    <property type="entry name" value="ABC TRANSPORTER SUBSTRATE-BINDING PROTEIN"/>
    <property type="match status" value="1"/>
</dbReference>
<reference evidence="2 3" key="1">
    <citation type="submission" date="2017-08" db="EMBL/GenBank/DDBJ databases">
        <title>Complete genome of Colwellia sp. NB097-1, a psychrophile bacterium ioslated from Bering Sea.</title>
        <authorList>
            <person name="Chen X."/>
        </authorList>
    </citation>
    <scope>NUCLEOTIDE SEQUENCE [LARGE SCALE GENOMIC DNA]</scope>
    <source>
        <strain evidence="2 3">NB097-1</strain>
    </source>
</reference>
<sequence length="242" mass="27315">MPINIILFIFIFLLSTNSMANQSYKVVVGLSKPPYVIEESQTGFELELIQQLLTLIGKEPEFIFIPYGRSEKMLALPDIDAVLTVNEKIFPNSQYLSKSYISYENVAISMKKNAISLNNVAELADYSIAAFQLAHKALGAEFSAAVTNSSIYIQVANQEKQVELLLLGRVDIIVMDTKIFLHFLNKLSKTVKQSDIQIHHIFPLSPYQVAFKNSGDVEVFNSALKTFKASNKYQNIIEKYNF</sequence>
<protein>
    <submittedName>
        <fullName evidence="2">Uncharacterized protein</fullName>
    </submittedName>
</protein>
<dbReference type="EMBL" id="CP020465">
    <property type="protein sequence ID" value="ASP47334.1"/>
    <property type="molecule type" value="Genomic_DNA"/>
</dbReference>
<organism evidence="2 3">
    <name type="scientific">Cognaticolwellia beringensis</name>
    <dbReference type="NCBI Taxonomy" id="1967665"/>
    <lineage>
        <taxon>Bacteria</taxon>
        <taxon>Pseudomonadati</taxon>
        <taxon>Pseudomonadota</taxon>
        <taxon>Gammaproteobacteria</taxon>
        <taxon>Alteromonadales</taxon>
        <taxon>Colwelliaceae</taxon>
        <taxon>Cognaticolwellia</taxon>
    </lineage>
</organism>
<comment type="similarity">
    <text evidence="1">Belongs to the bacterial solute-binding protein 3 family.</text>
</comment>
<dbReference type="Proteomes" id="UP000202259">
    <property type="component" value="Chromosome"/>
</dbReference>
<proteinExistence type="inferred from homology"/>
<dbReference type="Gene3D" id="3.40.190.10">
    <property type="entry name" value="Periplasmic binding protein-like II"/>
    <property type="match status" value="2"/>
</dbReference>
<gene>
    <name evidence="2" type="ORF">B5D82_05885</name>
</gene>
<name>A0A222G7I6_9GAMM</name>
<evidence type="ECO:0000313" key="3">
    <source>
        <dbReference type="Proteomes" id="UP000202259"/>
    </source>
</evidence>